<proteinExistence type="predicted"/>
<keyword evidence="3" id="KW-1185">Reference proteome</keyword>
<evidence type="ECO:0000313" key="2">
    <source>
        <dbReference type="EMBL" id="OBY33516.1"/>
    </source>
</evidence>
<dbReference type="Proteomes" id="UP000092668">
    <property type="component" value="Unassembled WGS sequence"/>
</dbReference>
<feature type="region of interest" description="Disordered" evidence="1">
    <location>
        <begin position="164"/>
        <end position="187"/>
    </location>
</feature>
<organism evidence="2 3">
    <name type="scientific">Mycolicibacter kumamotonensis</name>
    <dbReference type="NCBI Taxonomy" id="354243"/>
    <lineage>
        <taxon>Bacteria</taxon>
        <taxon>Bacillati</taxon>
        <taxon>Actinomycetota</taxon>
        <taxon>Actinomycetes</taxon>
        <taxon>Mycobacteriales</taxon>
        <taxon>Mycobacteriaceae</taxon>
        <taxon>Mycolicibacter</taxon>
    </lineage>
</organism>
<accession>A0A1B8SL77</accession>
<evidence type="ECO:0000256" key="1">
    <source>
        <dbReference type="SAM" id="MobiDB-lite"/>
    </source>
</evidence>
<sequence>MSQLTLSSTLGSFKLNCVRISTLLYSDMSSVQTRWMQQHFPTKQEQPQVTFDLQFTNELLFQQFQTFVRMHHLSALSTVPTTTAAVTLWWPERDINNWTGLITNFKGGGMRFNPAPRAQLSVDLIDSVFSQGAAAASVGATWLSVVGYGSTGVMNLPSAASLRPVQHPTDGQYVTSDDGTQRGQDSR</sequence>
<feature type="compositionally biased region" description="Polar residues" evidence="1">
    <location>
        <begin position="172"/>
        <end position="187"/>
    </location>
</feature>
<name>A0A1B8SL77_9MYCO</name>
<evidence type="ECO:0000313" key="3">
    <source>
        <dbReference type="Proteomes" id="UP000092668"/>
    </source>
</evidence>
<reference evidence="2 3" key="1">
    <citation type="submission" date="2015-06" db="EMBL/GenBank/DDBJ databases">
        <title>Genome sequence of Mycobacterium kumamotonense strain Roo.</title>
        <authorList>
            <person name="Greninger A.L."/>
            <person name="Cunningham G."/>
            <person name="Miller S."/>
        </authorList>
    </citation>
    <scope>NUCLEOTIDE SEQUENCE [LARGE SCALE GENOMIC DNA]</scope>
    <source>
        <strain evidence="2 3">Roo</strain>
    </source>
</reference>
<dbReference type="EMBL" id="LFOE01000001">
    <property type="protein sequence ID" value="OBY33516.1"/>
    <property type="molecule type" value="Genomic_DNA"/>
</dbReference>
<protein>
    <submittedName>
        <fullName evidence="2">Uncharacterized protein</fullName>
    </submittedName>
</protein>
<dbReference type="RefSeq" id="WP_065286791.1">
    <property type="nucleotide sequence ID" value="NZ_LFOE01000001.1"/>
</dbReference>
<dbReference type="AlphaFoldDB" id="A0A1B8SL77"/>
<gene>
    <name evidence="2" type="ORF">ACT18_00845</name>
</gene>
<comment type="caution">
    <text evidence="2">The sequence shown here is derived from an EMBL/GenBank/DDBJ whole genome shotgun (WGS) entry which is preliminary data.</text>
</comment>